<keyword evidence="5" id="KW-0732">Signal</keyword>
<dbReference type="Gene3D" id="3.30.1370.120">
    <property type="match status" value="1"/>
</dbReference>
<dbReference type="InterPro" id="IPR021731">
    <property type="entry name" value="AMIN_dom"/>
</dbReference>
<dbReference type="InterPro" id="IPR004845">
    <property type="entry name" value="T2SS_GspD_CS"/>
</dbReference>
<dbReference type="Gene3D" id="2.60.40.3470">
    <property type="match status" value="1"/>
</dbReference>
<comment type="caution">
    <text evidence="13">The sequence shown here is derived from an EMBL/GenBank/DDBJ whole genome shotgun (WGS) entry which is preliminary data.</text>
</comment>
<keyword evidence="14" id="KW-1185">Reference proteome</keyword>
<evidence type="ECO:0000256" key="9">
    <source>
        <dbReference type="ARBA" id="ARBA00023287"/>
    </source>
</evidence>
<dbReference type="Pfam" id="PF03958">
    <property type="entry name" value="Secretin_N"/>
    <property type="match status" value="1"/>
</dbReference>
<protein>
    <recommendedName>
        <fullName evidence="3">Type IV pilus biogenesis and competence protein PilQ</fullName>
    </recommendedName>
</protein>
<dbReference type="InterPro" id="IPR013355">
    <property type="entry name" value="Pilus_4_PilQ"/>
</dbReference>
<keyword evidence="7" id="KW-0472">Membrane</keyword>
<dbReference type="InterPro" id="IPR011662">
    <property type="entry name" value="Secretin/TonB_short_N"/>
</dbReference>
<dbReference type="Gene3D" id="2.60.40.3500">
    <property type="match status" value="1"/>
</dbReference>
<comment type="similarity">
    <text evidence="2">Belongs to the bacterial secretin family. PilQ subfamily.</text>
</comment>
<reference evidence="13" key="1">
    <citation type="journal article" name="Emerg. Infect. Dis.">
        <title>Two cases of a newly characterized neisseria species.</title>
        <authorList>
            <person name="Mustapha M."/>
            <person name="Lemos A.P.S."/>
            <person name="Harrison L.H."/>
            <person name="Vantyne D."/>
            <person name="Sacchi C.T."/>
        </authorList>
    </citation>
    <scope>NUCLEOTIDE SEQUENCE</scope>
    <source>
        <strain evidence="13">N.95.16</strain>
    </source>
</reference>
<dbReference type="PANTHER" id="PTHR30604:SF1">
    <property type="entry name" value="DNA UTILIZATION PROTEIN HOFQ"/>
    <property type="match status" value="1"/>
</dbReference>
<sequence length="728" mass="79058">MKINRMTKLFAALSMAMAVQTAFAGNITDINVSTLPDNQKIIKIRFDRDITSPTGFVTSTPARIALDFANTNIQLSQPVLEYSDPLLTQITAAQNNDRARILLGLNKTGQYNTEIRGDEVWVYVSEASDQNVAAPAASYSAPAPAPTPAAARATQASQVATSANVDFRKGSRNSGVVELSAPTFSGSPDVKQERDRVVITLKNHPLPTQAQRNLDVGDFNTPVQNVTLKRIGNATQLIIRTKGNWDISTQSAAGRHTFEIVPKAATTESRGLRNNANKSFNGRKISLDFQDVEVRTILQILSKESGMNIVASDTVNGKMTLSLKDVPWDQALDLVMQARNLDMRRQGNIINIAPRDELLAKDKAFLQAEKEIAELGPLLSQTFQLKYKNVEEFRKILRIEENGSTNNSNNNRNTLLSNRGSALIDPATNTLIITDNHSVIEKFRKLINELDVPTRQVMVEARIVEADEGFSRDLGVKFGYTGVKGRNTWGSSWSNAVKNTGTAYNNNVAAANAILSGSTTIPTLTALEMSPNISLPTTNAATTSIALVRSFASGALGLELAAAEGQNKSKTISNPRVLTQDRKEATIESGTEIPYQEATSSGATSVSFKKAVLGLTVTPNITPDGQIIMTVKINKDTPQNCTVDSLSTMCISTKSLNTQAMVEDGGTLIVGGIYEEENSNTVNKVPLLGDIPVVGNLFKSRSRNEARRELLVFITPRIMDSVGNNLRY</sequence>
<accession>A0A5Q3S0N8</accession>
<dbReference type="Gene3D" id="3.30.1370.130">
    <property type="match status" value="1"/>
</dbReference>
<dbReference type="NCBIfam" id="TIGR02515">
    <property type="entry name" value="IV_pilus_PilQ"/>
    <property type="match status" value="1"/>
</dbReference>
<evidence type="ECO:0000256" key="4">
    <source>
        <dbReference type="ARBA" id="ARBA00022448"/>
    </source>
</evidence>
<dbReference type="PRINTS" id="PR01032">
    <property type="entry name" value="PHAGEIV"/>
</dbReference>
<comment type="function">
    <text evidence="10">Required for type IV pilus biogenesis and competence. Could function as a pore for exit of the pilus but also as a channel for entry of heme and antimicrobial agents and uptake of transforming DNA.</text>
</comment>
<dbReference type="InterPro" id="IPR051808">
    <property type="entry name" value="Type_IV_pilus_biogenesis"/>
</dbReference>
<dbReference type="AlphaFoldDB" id="A0A5Q3S0N8"/>
<evidence type="ECO:0000256" key="1">
    <source>
        <dbReference type="ARBA" id="ARBA00004442"/>
    </source>
</evidence>
<keyword evidence="9" id="KW-0178">Competence</keyword>
<dbReference type="EMBL" id="WJXO01000001">
    <property type="protein sequence ID" value="MRN38528.1"/>
    <property type="molecule type" value="Genomic_DNA"/>
</dbReference>
<evidence type="ECO:0000256" key="8">
    <source>
        <dbReference type="ARBA" id="ARBA00023237"/>
    </source>
</evidence>
<dbReference type="Proteomes" id="UP000486297">
    <property type="component" value="Unassembled WGS sequence"/>
</dbReference>
<keyword evidence="4 12" id="KW-0813">Transport</keyword>
<dbReference type="GO" id="GO:0009306">
    <property type="term" value="P:protein secretion"/>
    <property type="evidence" value="ECO:0007669"/>
    <property type="project" value="InterPro"/>
</dbReference>
<evidence type="ECO:0000313" key="14">
    <source>
        <dbReference type="Proteomes" id="UP000486297"/>
    </source>
</evidence>
<organism evidence="13 14">
    <name type="scientific">Neisseria brasiliensis</name>
    <dbReference type="NCBI Taxonomy" id="2666100"/>
    <lineage>
        <taxon>Bacteria</taxon>
        <taxon>Pseudomonadati</taxon>
        <taxon>Pseudomonadota</taxon>
        <taxon>Betaproteobacteria</taxon>
        <taxon>Neisseriales</taxon>
        <taxon>Neisseriaceae</taxon>
        <taxon>Neisseria</taxon>
    </lineage>
</organism>
<name>A0A5Q3S0N8_9NEIS</name>
<evidence type="ECO:0000256" key="5">
    <source>
        <dbReference type="ARBA" id="ARBA00022729"/>
    </source>
</evidence>
<dbReference type="PRINTS" id="PR00811">
    <property type="entry name" value="BCTERIALGSPD"/>
</dbReference>
<evidence type="ECO:0000256" key="12">
    <source>
        <dbReference type="RuleBase" id="RU004004"/>
    </source>
</evidence>
<dbReference type="GO" id="GO:0030420">
    <property type="term" value="P:establishment of competence for transformation"/>
    <property type="evidence" value="ECO:0007669"/>
    <property type="project" value="UniProtKB-KW"/>
</dbReference>
<dbReference type="InterPro" id="IPR038591">
    <property type="entry name" value="NolW-like_sf"/>
</dbReference>
<evidence type="ECO:0000256" key="11">
    <source>
        <dbReference type="ARBA" id="ARBA00025897"/>
    </source>
</evidence>
<dbReference type="RefSeq" id="WP_095502377.1">
    <property type="nucleotide sequence ID" value="NZ_CP046027.1"/>
</dbReference>
<dbReference type="InterPro" id="IPR001775">
    <property type="entry name" value="GspD/PilQ"/>
</dbReference>
<keyword evidence="6" id="KW-0653">Protein transport</keyword>
<evidence type="ECO:0000256" key="10">
    <source>
        <dbReference type="ARBA" id="ARBA00024678"/>
    </source>
</evidence>
<dbReference type="InterPro" id="IPR004846">
    <property type="entry name" value="T2SS/T3SS_dom"/>
</dbReference>
<dbReference type="InterPro" id="IPR005644">
    <property type="entry name" value="NolW-like"/>
</dbReference>
<evidence type="ECO:0000256" key="7">
    <source>
        <dbReference type="ARBA" id="ARBA00023136"/>
    </source>
</evidence>
<proteinExistence type="inferred from homology"/>
<evidence type="ECO:0000256" key="6">
    <source>
        <dbReference type="ARBA" id="ARBA00022927"/>
    </source>
</evidence>
<evidence type="ECO:0000256" key="3">
    <source>
        <dbReference type="ARBA" id="ARBA00014124"/>
    </source>
</evidence>
<comment type="subcellular location">
    <subcellularLocation>
        <location evidence="1 12">Cell outer membrane</location>
    </subcellularLocation>
</comment>
<dbReference type="Pfam" id="PF00263">
    <property type="entry name" value="Secretin"/>
    <property type="match status" value="1"/>
</dbReference>
<dbReference type="PROSITE" id="PS00875">
    <property type="entry name" value="T2SP_D"/>
    <property type="match status" value="1"/>
</dbReference>
<comment type="subunit">
    <text evidence="11">Homododecamer. Tetramer of trimer.</text>
</comment>
<keyword evidence="8" id="KW-0998">Cell outer membrane</keyword>
<dbReference type="SMART" id="SM00965">
    <property type="entry name" value="STN"/>
    <property type="match status" value="1"/>
</dbReference>
<evidence type="ECO:0000256" key="2">
    <source>
        <dbReference type="ARBA" id="ARBA00006304"/>
    </source>
</evidence>
<dbReference type="GO" id="GO:0009279">
    <property type="term" value="C:cell outer membrane"/>
    <property type="evidence" value="ECO:0007669"/>
    <property type="project" value="UniProtKB-SubCell"/>
</dbReference>
<dbReference type="Pfam" id="PF11741">
    <property type="entry name" value="AMIN"/>
    <property type="match status" value="2"/>
</dbReference>
<dbReference type="PANTHER" id="PTHR30604">
    <property type="entry name" value="PROTEIN TRANSPORT PROTEIN HOFQ"/>
    <property type="match status" value="1"/>
</dbReference>
<dbReference type="Pfam" id="PF07660">
    <property type="entry name" value="STN"/>
    <property type="match status" value="1"/>
</dbReference>
<evidence type="ECO:0000313" key="13">
    <source>
        <dbReference type="EMBL" id="MRN38528.1"/>
    </source>
</evidence>
<gene>
    <name evidence="13" type="primary">pilQ</name>
    <name evidence="13" type="ORF">GJU80_08585</name>
</gene>